<name>A0A496PL03_9MICC</name>
<dbReference type="PANTHER" id="PTHR35788">
    <property type="entry name" value="EXPORTED PROTEIN-RELATED"/>
    <property type="match status" value="1"/>
</dbReference>
<keyword evidence="4" id="KW-1185">Reference proteome</keyword>
<sequence length="650" mass="67825">MRRTVVSENQPAGPTPGDAEDKTTPQPVTPSEAATPIAPPPESPRVSPQNGDAAPVTELDQDPAPTAVQPAVLAATSAPTDPEEPAVAAAPKRRKGKAVAWTICGVVVLAGAVYAGAAFLTQDKLPSQLTVEGVSLSGLSAADARTKLATELESRSDKALQLTAGEQSLAVKPSDAGLGVDVDATLDHLTGFSWDPQVISSRIFGSSETSAVQKSDPAKLTSAIETAAKDLDSKPVEGNLTFAQGKASQTAPKDGLTVDVEATAKAFKTQWLHSDGKIPATTTVAAPKVSAQAWDDFAKNTAAPLVAGPMTVSDGSKTATITAAKLGDAATVSTEGDKPALSLDGEKLVTDVVKANPAMKSSGQDATLKLEGSGGSAKPVVVPAKEGKGIDAKDLVAAVQKASATTDRTATVELKVTAPTVTTAQAQKWNADKVVAKLSTIYPTYDSVRTKNLRTGAAKVNGTVVLPGQEFNLAKEFGAITAENGYYSSGVVENGVSTKAMGGGISQIATMSYNAGFLSGAEMLQYKAHSRWFDRYPVGQESTYWEGQINVRWKNTTDAPVVVQMWVTDSHVKMQVWGKQYWDVKTKTGAKYAFTSPRTIKSNAASCTPESTGKQGFSIKVTRQLTHNGEAKPLETYNTTYGAWPNVSCG</sequence>
<evidence type="ECO:0000256" key="2">
    <source>
        <dbReference type="SAM" id="Phobius"/>
    </source>
</evidence>
<organism evidence="3 4">
    <name type="scientific">Galactobacter caseinivorans</name>
    <dbReference type="NCBI Taxonomy" id="2676123"/>
    <lineage>
        <taxon>Bacteria</taxon>
        <taxon>Bacillati</taxon>
        <taxon>Actinomycetota</taxon>
        <taxon>Actinomycetes</taxon>
        <taxon>Micrococcales</taxon>
        <taxon>Micrococcaceae</taxon>
        <taxon>Galactobacter</taxon>
    </lineage>
</organism>
<gene>
    <name evidence="3" type="ORF">DWQ67_04640</name>
</gene>
<feature type="transmembrane region" description="Helical" evidence="2">
    <location>
        <begin position="98"/>
        <end position="120"/>
    </location>
</feature>
<comment type="caution">
    <text evidence="3">The sequence shown here is derived from an EMBL/GenBank/DDBJ whole genome shotgun (WGS) entry which is preliminary data.</text>
</comment>
<dbReference type="PANTHER" id="PTHR35788:SF1">
    <property type="entry name" value="EXPORTED PROTEIN"/>
    <property type="match status" value="1"/>
</dbReference>
<keyword evidence="2" id="KW-1133">Transmembrane helix</keyword>
<proteinExistence type="predicted"/>
<keyword evidence="2" id="KW-0472">Membrane</keyword>
<reference evidence="3 4" key="1">
    <citation type="submission" date="2018-07" db="EMBL/GenBank/DDBJ databases">
        <title>Arthrobacter sp. nov., isolated from raw cow's milk with high bacterial count.</title>
        <authorList>
            <person name="Hahne J."/>
            <person name="Isele D."/>
            <person name="Lipski A."/>
        </authorList>
    </citation>
    <scope>NUCLEOTIDE SEQUENCE [LARGE SCALE GENOMIC DNA]</scope>
    <source>
        <strain evidence="3 4">JZ R-183</strain>
    </source>
</reference>
<protein>
    <recommendedName>
        <fullName evidence="5">Vanomycin resistance protein VanB</fullName>
    </recommendedName>
</protein>
<dbReference type="AlphaFoldDB" id="A0A496PL03"/>
<dbReference type="InterPro" id="IPR052913">
    <property type="entry name" value="Glycopeptide_resist_protein"/>
</dbReference>
<accession>A0A496PL03</accession>
<evidence type="ECO:0008006" key="5">
    <source>
        <dbReference type="Google" id="ProtNLM"/>
    </source>
</evidence>
<evidence type="ECO:0000313" key="4">
    <source>
        <dbReference type="Proteomes" id="UP000273119"/>
    </source>
</evidence>
<dbReference type="InterPro" id="IPR007391">
    <property type="entry name" value="Vancomycin_resist_VanW"/>
</dbReference>
<feature type="compositionally biased region" description="Polar residues" evidence="1">
    <location>
        <begin position="1"/>
        <end position="12"/>
    </location>
</feature>
<dbReference type="Pfam" id="PF04294">
    <property type="entry name" value="VanW"/>
    <property type="match status" value="1"/>
</dbReference>
<dbReference type="Proteomes" id="UP000273119">
    <property type="component" value="Unassembled WGS sequence"/>
</dbReference>
<keyword evidence="2" id="KW-0812">Transmembrane</keyword>
<evidence type="ECO:0000256" key="1">
    <source>
        <dbReference type="SAM" id="MobiDB-lite"/>
    </source>
</evidence>
<evidence type="ECO:0000313" key="3">
    <source>
        <dbReference type="EMBL" id="RKW71085.1"/>
    </source>
</evidence>
<feature type="region of interest" description="Disordered" evidence="1">
    <location>
        <begin position="1"/>
        <end position="70"/>
    </location>
</feature>
<dbReference type="EMBL" id="QQXL01000002">
    <property type="protein sequence ID" value="RKW71085.1"/>
    <property type="molecule type" value="Genomic_DNA"/>
</dbReference>